<evidence type="ECO:0000313" key="2">
    <source>
        <dbReference type="EMBL" id="KAG1330138.1"/>
    </source>
</evidence>
<comment type="caution">
    <text evidence="2">The sequence shown here is derived from an EMBL/GenBank/DDBJ whole genome shotgun (WGS) entry which is preliminary data.</text>
</comment>
<evidence type="ECO:0000313" key="4">
    <source>
        <dbReference type="Proteomes" id="UP000797356"/>
    </source>
</evidence>
<dbReference type="Proteomes" id="UP000797356">
    <property type="component" value="Chromosome 2"/>
</dbReference>
<protein>
    <submittedName>
        <fullName evidence="2">Uncharacterized protein</fullName>
    </submittedName>
</protein>
<gene>
    <name evidence="2" type="ORF">COCNU_02G001060</name>
    <name evidence="3" type="ORF">COCNU_02G001070</name>
</gene>
<dbReference type="EMBL" id="CM017873">
    <property type="protein sequence ID" value="KAG1330139.1"/>
    <property type="molecule type" value="Genomic_DNA"/>
</dbReference>
<keyword evidence="4" id="KW-1185">Reference proteome</keyword>
<reference evidence="2" key="2">
    <citation type="submission" date="2019-07" db="EMBL/GenBank/DDBJ databases">
        <authorList>
            <person name="Yang Y."/>
            <person name="Bocs S."/>
            <person name="Baudouin L."/>
        </authorList>
    </citation>
    <scope>NUCLEOTIDE SEQUENCE</scope>
    <source>
        <tissue evidence="2">Spear leaf of Hainan Tall coconut</tissue>
    </source>
</reference>
<evidence type="ECO:0000313" key="3">
    <source>
        <dbReference type="EMBL" id="KAG1330139.1"/>
    </source>
</evidence>
<evidence type="ECO:0000256" key="1">
    <source>
        <dbReference type="SAM" id="MobiDB-lite"/>
    </source>
</evidence>
<organism evidence="2 4">
    <name type="scientific">Cocos nucifera</name>
    <name type="common">Coconut palm</name>
    <dbReference type="NCBI Taxonomy" id="13894"/>
    <lineage>
        <taxon>Eukaryota</taxon>
        <taxon>Viridiplantae</taxon>
        <taxon>Streptophyta</taxon>
        <taxon>Embryophyta</taxon>
        <taxon>Tracheophyta</taxon>
        <taxon>Spermatophyta</taxon>
        <taxon>Magnoliopsida</taxon>
        <taxon>Liliopsida</taxon>
        <taxon>Arecaceae</taxon>
        <taxon>Arecoideae</taxon>
        <taxon>Cocoseae</taxon>
        <taxon>Attaleinae</taxon>
        <taxon>Cocos</taxon>
    </lineage>
</organism>
<dbReference type="EMBL" id="CM017873">
    <property type="protein sequence ID" value="KAG1330138.1"/>
    <property type="molecule type" value="Genomic_DNA"/>
</dbReference>
<dbReference type="AlphaFoldDB" id="A0A8K0MW96"/>
<sequence>MHGIMLKRFSWQLAAIGGGGGEGIEGEEAGVDNEGQHEEMESGGVKHGLMKATGAIRPITNLEQDEDCEVEGEKGLEEMRFS</sequence>
<accession>A0A8K0MW96</accession>
<name>A0A8K0MW96_COCNU</name>
<proteinExistence type="predicted"/>
<feature type="compositionally biased region" description="Basic and acidic residues" evidence="1">
    <location>
        <begin position="71"/>
        <end position="82"/>
    </location>
</feature>
<feature type="region of interest" description="Disordered" evidence="1">
    <location>
        <begin position="19"/>
        <end position="82"/>
    </location>
</feature>
<reference evidence="2" key="1">
    <citation type="journal article" date="2017" name="Gigascience">
        <title>The genome draft of coconut (Cocos nucifera).</title>
        <authorList>
            <person name="Xiao Y."/>
            <person name="Xu P."/>
            <person name="Fan H."/>
            <person name="Baudouin L."/>
            <person name="Xia W."/>
            <person name="Bocs S."/>
            <person name="Xu J."/>
            <person name="Li Q."/>
            <person name="Guo A."/>
            <person name="Zhou L."/>
            <person name="Li J."/>
            <person name="Wu Y."/>
            <person name="Ma Z."/>
            <person name="Armero A."/>
            <person name="Issali A.E."/>
            <person name="Liu N."/>
            <person name="Peng M."/>
            <person name="Yang Y."/>
        </authorList>
    </citation>
    <scope>NUCLEOTIDE SEQUENCE</scope>
    <source>
        <tissue evidence="2">Spear leaf of Hainan Tall coconut</tissue>
    </source>
</reference>